<organism evidence="1 2">
    <name type="scientific">Hymenobacter jeollabukensis</name>
    <dbReference type="NCBI Taxonomy" id="2025313"/>
    <lineage>
        <taxon>Bacteria</taxon>
        <taxon>Pseudomonadati</taxon>
        <taxon>Bacteroidota</taxon>
        <taxon>Cytophagia</taxon>
        <taxon>Cytophagales</taxon>
        <taxon>Hymenobacteraceae</taxon>
        <taxon>Hymenobacter</taxon>
    </lineage>
</organism>
<proteinExistence type="predicted"/>
<protein>
    <submittedName>
        <fullName evidence="1">Uncharacterized protein</fullName>
    </submittedName>
</protein>
<comment type="caution">
    <text evidence="1">The sequence shown here is derived from an EMBL/GenBank/DDBJ whole genome shotgun (WGS) entry which is preliminary data.</text>
</comment>
<dbReference type="Proteomes" id="UP000305517">
    <property type="component" value="Unassembled WGS sequence"/>
</dbReference>
<evidence type="ECO:0000313" key="1">
    <source>
        <dbReference type="EMBL" id="TLM91645.1"/>
    </source>
</evidence>
<sequence>MVSVVHAARMPEHQLTISPFHDFTALALLTSVLVRGINNLSDARYCAGMGADFLTFRLDPALPGAVTPELVQELSGWVAGVELIGEFGTMPAEQINALARQCGLHAVLLHGLRSVEEMDELALPAWLLVGWVPDMLPEDVDRRFQLLAPHVAGFVFAELPPQPLTEAQLTRLTEQARTYPIWLAPGFAPGTVRQLLDAVQPRGLVLEGGDEIRPGVRDFSEMETVFEELEVD</sequence>
<dbReference type="GO" id="GO:0000162">
    <property type="term" value="P:L-tryptophan biosynthetic process"/>
    <property type="evidence" value="ECO:0007669"/>
    <property type="project" value="UniProtKB-UniPathway"/>
</dbReference>
<name>A0A5R8WNM0_9BACT</name>
<dbReference type="UniPathway" id="UPA00035">
    <property type="reaction ID" value="UER00042"/>
</dbReference>
<dbReference type="SUPFAM" id="SSF51366">
    <property type="entry name" value="Ribulose-phoshate binding barrel"/>
    <property type="match status" value="1"/>
</dbReference>
<dbReference type="Gene3D" id="3.20.20.70">
    <property type="entry name" value="Aldolase class I"/>
    <property type="match status" value="1"/>
</dbReference>
<dbReference type="EMBL" id="VAJM01000006">
    <property type="protein sequence ID" value="TLM91645.1"/>
    <property type="molecule type" value="Genomic_DNA"/>
</dbReference>
<dbReference type="AlphaFoldDB" id="A0A5R8WNM0"/>
<accession>A0A5R8WNM0</accession>
<evidence type="ECO:0000313" key="2">
    <source>
        <dbReference type="Proteomes" id="UP000305517"/>
    </source>
</evidence>
<reference evidence="1 2" key="1">
    <citation type="submission" date="2019-05" db="EMBL/GenBank/DDBJ databases">
        <title>Hymenobacter edaphi sp. nov., isolated from abandoned arsenic-contaminated farmland soil.</title>
        <authorList>
            <person name="Nie L."/>
        </authorList>
    </citation>
    <scope>NUCLEOTIDE SEQUENCE [LARGE SCALE GENOMIC DNA]</scope>
    <source>
        <strain evidence="1 2">1-3-3-8</strain>
    </source>
</reference>
<dbReference type="GO" id="GO:0004640">
    <property type="term" value="F:phosphoribosylanthranilate isomerase activity"/>
    <property type="evidence" value="ECO:0007669"/>
    <property type="project" value="UniProtKB-EC"/>
</dbReference>
<gene>
    <name evidence="1" type="ORF">FDY95_13865</name>
</gene>
<dbReference type="InterPro" id="IPR013785">
    <property type="entry name" value="Aldolase_TIM"/>
</dbReference>
<keyword evidence="2" id="KW-1185">Reference proteome</keyword>
<dbReference type="OrthoDB" id="941905at2"/>
<dbReference type="InterPro" id="IPR011060">
    <property type="entry name" value="RibuloseP-bd_barrel"/>
</dbReference>